<organism evidence="2 3">
    <name type="scientific">Actinoplanes lutulentus</name>
    <dbReference type="NCBI Taxonomy" id="1287878"/>
    <lineage>
        <taxon>Bacteria</taxon>
        <taxon>Bacillati</taxon>
        <taxon>Actinomycetota</taxon>
        <taxon>Actinomycetes</taxon>
        <taxon>Micromonosporales</taxon>
        <taxon>Micromonosporaceae</taxon>
        <taxon>Actinoplanes</taxon>
    </lineage>
</organism>
<keyword evidence="3" id="KW-1185">Reference proteome</keyword>
<feature type="region of interest" description="Disordered" evidence="1">
    <location>
        <begin position="49"/>
        <end position="74"/>
    </location>
</feature>
<dbReference type="EMBL" id="QLMJ01000001">
    <property type="protein sequence ID" value="RAK42957.1"/>
    <property type="molecule type" value="Genomic_DNA"/>
</dbReference>
<evidence type="ECO:0000313" key="3">
    <source>
        <dbReference type="Proteomes" id="UP000249341"/>
    </source>
</evidence>
<evidence type="ECO:0000256" key="1">
    <source>
        <dbReference type="SAM" id="MobiDB-lite"/>
    </source>
</evidence>
<accession>A0A327ZJ06</accession>
<dbReference type="RefSeq" id="WP_146616673.1">
    <property type="nucleotide sequence ID" value="NZ_JACHWI010000001.1"/>
</dbReference>
<protein>
    <submittedName>
        <fullName evidence="2">Uncharacterized protein</fullName>
    </submittedName>
</protein>
<feature type="compositionally biased region" description="Low complexity" evidence="1">
    <location>
        <begin position="62"/>
        <end position="74"/>
    </location>
</feature>
<comment type="caution">
    <text evidence="2">The sequence shown here is derived from an EMBL/GenBank/DDBJ whole genome shotgun (WGS) entry which is preliminary data.</text>
</comment>
<name>A0A327ZJ06_9ACTN</name>
<reference evidence="2 3" key="1">
    <citation type="submission" date="2018-06" db="EMBL/GenBank/DDBJ databases">
        <title>Genomic Encyclopedia of Type Strains, Phase III (KMG-III): the genomes of soil and plant-associated and newly described type strains.</title>
        <authorList>
            <person name="Whitman W."/>
        </authorList>
    </citation>
    <scope>NUCLEOTIDE SEQUENCE [LARGE SCALE GENOMIC DNA]</scope>
    <source>
        <strain evidence="2 3">CGMCC 4.7090</strain>
    </source>
</reference>
<evidence type="ECO:0000313" key="2">
    <source>
        <dbReference type="EMBL" id="RAK42957.1"/>
    </source>
</evidence>
<sequence>MKRGDAVRNDSGLYARLLRLPVERMLPVVALIALDELHGDAERAAAITTGSLPAPEDPQLSVGGLPHPHPGVVG</sequence>
<proteinExistence type="predicted"/>
<gene>
    <name evidence="2" type="ORF">B0I29_10187</name>
</gene>
<dbReference type="Proteomes" id="UP000249341">
    <property type="component" value="Unassembled WGS sequence"/>
</dbReference>
<dbReference type="AlphaFoldDB" id="A0A327ZJ06"/>